<dbReference type="EMBL" id="VBOX01000019">
    <property type="protein sequence ID" value="TMQ65496.1"/>
    <property type="molecule type" value="Genomic_DNA"/>
</dbReference>
<reference evidence="2 3" key="1">
    <citation type="journal article" date="2019" name="Nat. Microbiol.">
        <title>Mediterranean grassland soil C-N compound turnover is dependent on rainfall and depth, and is mediated by genomically divergent microorganisms.</title>
        <authorList>
            <person name="Diamond S."/>
            <person name="Andeer P.F."/>
            <person name="Li Z."/>
            <person name="Crits-Christoph A."/>
            <person name="Burstein D."/>
            <person name="Anantharaman K."/>
            <person name="Lane K.R."/>
            <person name="Thomas B.C."/>
            <person name="Pan C."/>
            <person name="Northen T.R."/>
            <person name="Banfield J.F."/>
        </authorList>
    </citation>
    <scope>NUCLEOTIDE SEQUENCE [LARGE SCALE GENOMIC DNA]</scope>
    <source>
        <strain evidence="2">WS_7</strain>
    </source>
</reference>
<protein>
    <submittedName>
        <fullName evidence="2">Uncharacterized protein</fullName>
    </submittedName>
</protein>
<comment type="caution">
    <text evidence="2">The sequence shown here is derived from an EMBL/GenBank/DDBJ whole genome shotgun (WGS) entry which is preliminary data.</text>
</comment>
<dbReference type="Proteomes" id="UP000317366">
    <property type="component" value="Unassembled WGS sequence"/>
</dbReference>
<dbReference type="AlphaFoldDB" id="A0A538TPC9"/>
<accession>A0A538TPC9</accession>
<gene>
    <name evidence="2" type="ORF">E6K77_02745</name>
</gene>
<name>A0A538TPC9_UNCEI</name>
<evidence type="ECO:0000313" key="3">
    <source>
        <dbReference type="Proteomes" id="UP000317366"/>
    </source>
</evidence>
<sequence length="292" mass="31615">MAGMLDKLLSLDRRWIFLLVLLCVGTPIVLPIGLPVTTTGSTRAAFDYIESLKPGDYVWVSFDYGPSSAPENDPMAEAFLRQCFAKKIRVIVCAFYPLGSLGLATNSLAKVTAEYPNLRYGEDYVNLGYKDGAAAVMRRLGEDIAEGFPADVNGTPLAQLPIMKGLRSIRQVQLVCSVATGVIGEYWITQVHSQIGTPIIIGPTAVAAPKYYAYLNAGQLVGMLGGMKGAAEYEKLLAARYPDMARFYQSTRGFTATKGMDGQTVIHAVIILFILLGNVAYISRRAAQKKGA</sequence>
<evidence type="ECO:0000256" key="1">
    <source>
        <dbReference type="SAM" id="Phobius"/>
    </source>
</evidence>
<keyword evidence="1" id="KW-0812">Transmembrane</keyword>
<keyword evidence="1" id="KW-0472">Membrane</keyword>
<feature type="transmembrane region" description="Helical" evidence="1">
    <location>
        <begin position="265"/>
        <end position="283"/>
    </location>
</feature>
<proteinExistence type="predicted"/>
<keyword evidence="1" id="KW-1133">Transmembrane helix</keyword>
<organism evidence="2 3">
    <name type="scientific">Eiseniibacteriota bacterium</name>
    <dbReference type="NCBI Taxonomy" id="2212470"/>
    <lineage>
        <taxon>Bacteria</taxon>
        <taxon>Candidatus Eiseniibacteriota</taxon>
    </lineage>
</organism>
<evidence type="ECO:0000313" key="2">
    <source>
        <dbReference type="EMBL" id="TMQ65496.1"/>
    </source>
</evidence>